<evidence type="ECO:0008006" key="4">
    <source>
        <dbReference type="Google" id="ProtNLM"/>
    </source>
</evidence>
<protein>
    <recommendedName>
        <fullName evidence="4">Lipoprotein</fullName>
    </recommendedName>
</protein>
<organism evidence="2 3">
    <name type="scientific">Candidatus Francisella endociliophora</name>
    <dbReference type="NCBI Taxonomy" id="653937"/>
    <lineage>
        <taxon>Bacteria</taxon>
        <taxon>Pseudomonadati</taxon>
        <taxon>Pseudomonadota</taxon>
        <taxon>Gammaproteobacteria</taxon>
        <taxon>Thiotrichales</taxon>
        <taxon>Francisellaceae</taxon>
        <taxon>Francisella</taxon>
    </lineage>
</organism>
<keyword evidence="1" id="KW-0732">Signal</keyword>
<proteinExistence type="predicted"/>
<reference evidence="2 3" key="1">
    <citation type="submission" date="2014-10" db="EMBL/GenBank/DDBJ databases">
        <title>Whole genome sequence of Francisella endociliophora strain FSC1006, isolated from a laboratory culture of the marine ciliate Euplotes raikovi.</title>
        <authorList>
            <person name="Granberg M."/>
            <person name="Backman S."/>
            <person name="Lundmark E."/>
            <person name="Nilsson E."/>
            <person name="Karlsson E."/>
            <person name="Thelaus J."/>
            <person name="Ohrman C."/>
            <person name="Larkeryd A."/>
            <person name="Stenberg P."/>
        </authorList>
    </citation>
    <scope>NUCLEOTIDE SEQUENCE [LARGE SCALE GENOMIC DNA]</scope>
    <source>
        <strain evidence="2 3">FSC1006</strain>
    </source>
</reference>
<evidence type="ECO:0000313" key="3">
    <source>
        <dbReference type="Proteomes" id="UP000029672"/>
    </source>
</evidence>
<keyword evidence="3" id="KW-1185">Reference proteome</keyword>
<gene>
    <name evidence="2" type="ORF">LO80_04425</name>
</gene>
<evidence type="ECO:0000256" key="1">
    <source>
        <dbReference type="SAM" id="SignalP"/>
    </source>
</evidence>
<accession>A0A097ENZ3</accession>
<evidence type="ECO:0000313" key="2">
    <source>
        <dbReference type="EMBL" id="AIT09286.1"/>
    </source>
</evidence>
<dbReference type="AlphaFoldDB" id="A0A097ENZ3"/>
<dbReference type="KEGG" id="frf:LO80_04425"/>
<dbReference type="PROSITE" id="PS51257">
    <property type="entry name" value="PROKAR_LIPOPROTEIN"/>
    <property type="match status" value="1"/>
</dbReference>
<feature type="chain" id="PRO_5001929997" description="Lipoprotein" evidence="1">
    <location>
        <begin position="18"/>
        <end position="165"/>
    </location>
</feature>
<dbReference type="HOGENOM" id="CLU_1649634_0_0_6"/>
<dbReference type="Proteomes" id="UP000029672">
    <property type="component" value="Chromosome"/>
</dbReference>
<dbReference type="RefSeq" id="WP_040008904.1">
    <property type="nucleotide sequence ID" value="NZ_CP009574.1"/>
</dbReference>
<sequence>MKKYKFLTVVLAGLVLASCINEKSDNPQSGSASLVGRFTAVQALVGNNAPANGGSVAPSTIIVNAIGTSIKFSCPAGEVGLVPMPTVGGVNAKTCSNSAGYDYDAVGLQYNSALGMGMWAGARTTVNPNEEAGAQNSVNLGGDGYQVFYTYTSKSSWLLVIGSKL</sequence>
<dbReference type="EMBL" id="CP009574">
    <property type="protein sequence ID" value="AIT09286.1"/>
    <property type="molecule type" value="Genomic_DNA"/>
</dbReference>
<name>A0A097ENZ3_9GAMM</name>
<feature type="signal peptide" evidence="1">
    <location>
        <begin position="1"/>
        <end position="17"/>
    </location>
</feature>